<proteinExistence type="predicted"/>
<dbReference type="EMBL" id="DVMU01000088">
    <property type="protein sequence ID" value="HIU33722.1"/>
    <property type="molecule type" value="Genomic_DNA"/>
</dbReference>
<sequence>MSKARKKHANWKTVISLLLCFPYGLYRMWRFTRWNLALKGLITICILAAVTLILLPITSPPTVSGGVQMVGAEKDVRIFGPELPEAMDENFVGYGSVTSSQGPLFAEDDLESSVTYVYANENGEFYHKLNCKYVAWYSKKMELPVAYYSGYAPCEECGAPTFSPGGEE</sequence>
<dbReference type="Proteomes" id="UP000824072">
    <property type="component" value="Unassembled WGS sequence"/>
</dbReference>
<accession>A0A9D1IAL5</accession>
<evidence type="ECO:0000256" key="1">
    <source>
        <dbReference type="SAM" id="Phobius"/>
    </source>
</evidence>
<organism evidence="2 3">
    <name type="scientific">Candidatus Pullichristensenella excrementigallinarum</name>
    <dbReference type="NCBI Taxonomy" id="2840907"/>
    <lineage>
        <taxon>Bacteria</taxon>
        <taxon>Bacillati</taxon>
        <taxon>Bacillota</taxon>
        <taxon>Clostridia</taxon>
        <taxon>Candidatus Pullichristensenella</taxon>
    </lineage>
</organism>
<keyword evidence="1" id="KW-0812">Transmembrane</keyword>
<dbReference type="AlphaFoldDB" id="A0A9D1IAL5"/>
<name>A0A9D1IAL5_9FIRM</name>
<reference evidence="2" key="1">
    <citation type="submission" date="2020-10" db="EMBL/GenBank/DDBJ databases">
        <authorList>
            <person name="Gilroy R."/>
        </authorList>
    </citation>
    <scope>NUCLEOTIDE SEQUENCE</scope>
    <source>
        <strain evidence="2">ChiHcec3-11533</strain>
    </source>
</reference>
<gene>
    <name evidence="2" type="ORF">IAB02_04090</name>
</gene>
<keyword evidence="1" id="KW-0472">Membrane</keyword>
<comment type="caution">
    <text evidence="2">The sequence shown here is derived from an EMBL/GenBank/DDBJ whole genome shotgun (WGS) entry which is preliminary data.</text>
</comment>
<evidence type="ECO:0000313" key="3">
    <source>
        <dbReference type="Proteomes" id="UP000824072"/>
    </source>
</evidence>
<reference evidence="2" key="2">
    <citation type="journal article" date="2021" name="PeerJ">
        <title>Extensive microbial diversity within the chicken gut microbiome revealed by metagenomics and culture.</title>
        <authorList>
            <person name="Gilroy R."/>
            <person name="Ravi A."/>
            <person name="Getino M."/>
            <person name="Pursley I."/>
            <person name="Horton D.L."/>
            <person name="Alikhan N.F."/>
            <person name="Baker D."/>
            <person name="Gharbi K."/>
            <person name="Hall N."/>
            <person name="Watson M."/>
            <person name="Adriaenssens E.M."/>
            <person name="Foster-Nyarko E."/>
            <person name="Jarju S."/>
            <person name="Secka A."/>
            <person name="Antonio M."/>
            <person name="Oren A."/>
            <person name="Chaudhuri R.R."/>
            <person name="La Ragione R."/>
            <person name="Hildebrand F."/>
            <person name="Pallen M.J."/>
        </authorList>
    </citation>
    <scope>NUCLEOTIDE SEQUENCE</scope>
    <source>
        <strain evidence="2">ChiHcec3-11533</strain>
    </source>
</reference>
<keyword evidence="1" id="KW-1133">Transmembrane helix</keyword>
<protein>
    <submittedName>
        <fullName evidence="2">Uncharacterized protein</fullName>
    </submittedName>
</protein>
<evidence type="ECO:0000313" key="2">
    <source>
        <dbReference type="EMBL" id="HIU33722.1"/>
    </source>
</evidence>
<feature type="transmembrane region" description="Helical" evidence="1">
    <location>
        <begin position="36"/>
        <end position="57"/>
    </location>
</feature>